<evidence type="ECO:0000313" key="2">
    <source>
        <dbReference type="Proteomes" id="UP000767291"/>
    </source>
</evidence>
<comment type="caution">
    <text evidence="1">The sequence shown here is derived from an EMBL/GenBank/DDBJ whole genome shotgun (WGS) entry which is preliminary data.</text>
</comment>
<gene>
    <name evidence="1" type="ORF">J2Z43_000290</name>
</gene>
<keyword evidence="2" id="KW-1185">Reference proteome</keyword>
<organism evidence="1 2">
    <name type="scientific">Metaclostridioides mangenotii</name>
    <dbReference type="NCBI Taxonomy" id="1540"/>
    <lineage>
        <taxon>Bacteria</taxon>
        <taxon>Bacillati</taxon>
        <taxon>Bacillota</taxon>
        <taxon>Clostridia</taxon>
        <taxon>Peptostreptococcales</taxon>
        <taxon>Peptostreptococcaceae</taxon>
        <taxon>Metaclostridioides</taxon>
    </lineage>
</organism>
<protein>
    <submittedName>
        <fullName evidence="1">Uncharacterized protein</fullName>
    </submittedName>
</protein>
<proteinExistence type="predicted"/>
<sequence>MSNQLLYENGILKKDKKYLILKAGLNNLGDVDNE</sequence>
<name>A0ABS4E7H5_9FIRM</name>
<dbReference type="Proteomes" id="UP000767291">
    <property type="component" value="Unassembled WGS sequence"/>
</dbReference>
<dbReference type="EMBL" id="JAGGJX010000001">
    <property type="protein sequence ID" value="MBP1853900.1"/>
    <property type="molecule type" value="Genomic_DNA"/>
</dbReference>
<evidence type="ECO:0000313" key="1">
    <source>
        <dbReference type="EMBL" id="MBP1853900.1"/>
    </source>
</evidence>
<accession>A0ABS4E7H5</accession>
<reference evidence="1 2" key="1">
    <citation type="submission" date="2021-03" db="EMBL/GenBank/DDBJ databases">
        <title>Genomic Encyclopedia of Type Strains, Phase IV (KMG-IV): sequencing the most valuable type-strain genomes for metagenomic binning, comparative biology and taxonomic classification.</title>
        <authorList>
            <person name="Goeker M."/>
        </authorList>
    </citation>
    <scope>NUCLEOTIDE SEQUENCE [LARGE SCALE GENOMIC DNA]</scope>
    <source>
        <strain evidence="1 2">DSM 1289</strain>
    </source>
</reference>